<dbReference type="Proteomes" id="UP000501623">
    <property type="component" value="Chromosome"/>
</dbReference>
<dbReference type="EMBL" id="CP053538">
    <property type="protein sequence ID" value="QJX47869.1"/>
    <property type="molecule type" value="Genomic_DNA"/>
</dbReference>
<accession>A0A6M6BIN4</accession>
<name>A0A6M6BIN4_9BACT</name>
<protein>
    <submittedName>
        <fullName evidence="1">Uncharacterized protein</fullName>
    </submittedName>
</protein>
<reference evidence="1 2" key="1">
    <citation type="submission" date="2020-05" db="EMBL/GenBank/DDBJ databases">
        <title>Complete genome sequence of Hymenobacter sp. TS19 in Coasted Sand Dune.</title>
        <authorList>
            <person name="Lee J.-H."/>
            <person name="Jung J.-H."/>
            <person name="Jeong S."/>
            <person name="Zhao L."/>
            <person name="Kim M.-K."/>
            <person name="Seo H.-S."/>
            <person name="Lim S."/>
        </authorList>
    </citation>
    <scope>NUCLEOTIDE SEQUENCE [LARGE SCALE GENOMIC DNA]</scope>
    <source>
        <strain evidence="1 2">TS19</strain>
    </source>
</reference>
<dbReference type="RefSeq" id="WP_171591960.1">
    <property type="nucleotide sequence ID" value="NZ_CP053538.1"/>
</dbReference>
<keyword evidence="2" id="KW-1185">Reference proteome</keyword>
<proteinExistence type="predicted"/>
<evidence type="ECO:0000313" key="1">
    <source>
        <dbReference type="EMBL" id="QJX47869.1"/>
    </source>
</evidence>
<gene>
    <name evidence="1" type="ORF">HMJ29_13325</name>
</gene>
<evidence type="ECO:0000313" key="2">
    <source>
        <dbReference type="Proteomes" id="UP000501623"/>
    </source>
</evidence>
<dbReference type="AlphaFoldDB" id="A0A6M6BIN4"/>
<dbReference type="KEGG" id="hts:HMJ29_13325"/>
<sequence>MNRTIVASPPAGSPVVLGVELTIANHEGLRRSLKSAFGVSTRAINLRIDPGMDLIFLSEATISSSLPCLASITRANVTAVRLRDAHLTWTPEPGQAIGRGTPTLGALESGSCFLMANNRKVLIASFTPRMVFPTHVEMEKQGQLNLLEFLRADTFTLEVSGTNRRRLTRPLNFSVVLSFEVQLAAGASA</sequence>
<organism evidence="1 2">
    <name type="scientific">Hymenobacter taeanensis</name>
    <dbReference type="NCBI Taxonomy" id="2735321"/>
    <lineage>
        <taxon>Bacteria</taxon>
        <taxon>Pseudomonadati</taxon>
        <taxon>Bacteroidota</taxon>
        <taxon>Cytophagia</taxon>
        <taxon>Cytophagales</taxon>
        <taxon>Hymenobacteraceae</taxon>
        <taxon>Hymenobacter</taxon>
    </lineage>
</organism>